<proteinExistence type="predicted"/>
<evidence type="ECO:0000313" key="1">
    <source>
        <dbReference type="EMBL" id="POY34772.1"/>
    </source>
</evidence>
<dbReference type="Proteomes" id="UP000236893">
    <property type="component" value="Unassembled WGS sequence"/>
</dbReference>
<accession>A0A2S4ZXW8</accession>
<dbReference type="RefSeq" id="WP_103790699.1">
    <property type="nucleotide sequence ID" value="NZ_PQVF01000019.1"/>
</dbReference>
<comment type="caution">
    <text evidence="1">The sequence shown here is derived from an EMBL/GenBank/DDBJ whole genome shotgun (WGS) entry which is preliminary data.</text>
</comment>
<name>A0A2S4ZXW8_9SPHI</name>
<reference evidence="1 2" key="1">
    <citation type="submission" date="2018-01" db="EMBL/GenBank/DDBJ databases">
        <authorList>
            <person name="Gaut B.S."/>
            <person name="Morton B.R."/>
            <person name="Clegg M.T."/>
            <person name="Duvall M.R."/>
        </authorList>
    </citation>
    <scope>NUCLEOTIDE SEQUENCE [LARGE SCALE GENOMIC DNA]</scope>
    <source>
        <strain evidence="1 2">HR-AV</strain>
    </source>
</reference>
<protein>
    <submittedName>
        <fullName evidence="1">Uncharacterized protein</fullName>
    </submittedName>
</protein>
<dbReference type="EMBL" id="PQVF01000019">
    <property type="protein sequence ID" value="POY34772.1"/>
    <property type="molecule type" value="Genomic_DNA"/>
</dbReference>
<sequence length="90" mass="10565">MNILLYEQVIIDNLYEFWRFVGIKSGTLLTTFNYQAIILQDSDWPKRIFGLNSPELMSEVEFKRLSERIRAGDLPGLITLSESVSEKYRF</sequence>
<gene>
    <name evidence="1" type="ORF">C3K47_18740</name>
</gene>
<evidence type="ECO:0000313" key="2">
    <source>
        <dbReference type="Proteomes" id="UP000236893"/>
    </source>
</evidence>
<dbReference type="AlphaFoldDB" id="A0A2S4ZXW8"/>
<dbReference type="OrthoDB" id="1096234at2"/>
<keyword evidence="2" id="KW-1185">Reference proteome</keyword>
<organism evidence="1 2">
    <name type="scientific">Solitalea longa</name>
    <dbReference type="NCBI Taxonomy" id="2079460"/>
    <lineage>
        <taxon>Bacteria</taxon>
        <taxon>Pseudomonadati</taxon>
        <taxon>Bacteroidota</taxon>
        <taxon>Sphingobacteriia</taxon>
        <taxon>Sphingobacteriales</taxon>
        <taxon>Sphingobacteriaceae</taxon>
        <taxon>Solitalea</taxon>
    </lineage>
</organism>